<keyword evidence="2" id="KW-0630">Potassium</keyword>
<feature type="domain" description="RCK N-terminal" evidence="3">
    <location>
        <begin position="1"/>
        <end position="43"/>
    </location>
</feature>
<dbReference type="InterPro" id="IPR036291">
    <property type="entry name" value="NAD(P)-bd_dom_sf"/>
</dbReference>
<dbReference type="PRINTS" id="PR00335">
    <property type="entry name" value="KUPTAKETRKA"/>
</dbReference>
<dbReference type="EMBL" id="NPEX01000809">
    <property type="protein sequence ID" value="RAI32331.1"/>
    <property type="molecule type" value="Genomic_DNA"/>
</dbReference>
<dbReference type="PROSITE" id="PS51201">
    <property type="entry name" value="RCK_N"/>
    <property type="match status" value="1"/>
</dbReference>
<dbReference type="OrthoDB" id="9775180at2"/>
<comment type="caution">
    <text evidence="4">The sequence shown here is derived from an EMBL/GenBank/DDBJ whole genome shotgun (WGS) entry which is preliminary data.</text>
</comment>
<name>A0A327K232_9BRAD</name>
<reference evidence="4 5" key="1">
    <citation type="submission" date="2017-07" db="EMBL/GenBank/DDBJ databases">
        <title>Draft Genome Sequences of Select Purple Nonsulfur Bacteria.</title>
        <authorList>
            <person name="Lasarre B."/>
            <person name="Mckinlay J.B."/>
        </authorList>
    </citation>
    <scope>NUCLEOTIDE SEQUENCE [LARGE SCALE GENOMIC DNA]</scope>
    <source>
        <strain evidence="4 5">DSM 5909</strain>
    </source>
</reference>
<dbReference type="InterPro" id="IPR003148">
    <property type="entry name" value="RCK_N"/>
</dbReference>
<keyword evidence="1" id="KW-0406">Ion transport</keyword>
<dbReference type="InterPro" id="IPR006036">
    <property type="entry name" value="K_uptake_TrkA"/>
</dbReference>
<keyword evidence="1" id="KW-0813">Transport</keyword>
<dbReference type="Proteomes" id="UP000249130">
    <property type="component" value="Unassembled WGS sequence"/>
</dbReference>
<dbReference type="Pfam" id="PF02254">
    <property type="entry name" value="TrkA_N"/>
    <property type="match status" value="1"/>
</dbReference>
<evidence type="ECO:0000256" key="1">
    <source>
        <dbReference type="ARBA" id="ARBA00022538"/>
    </source>
</evidence>
<evidence type="ECO:0000256" key="2">
    <source>
        <dbReference type="ARBA" id="ARBA00022958"/>
    </source>
</evidence>
<accession>A0A327K232</accession>
<dbReference type="SUPFAM" id="SSF51735">
    <property type="entry name" value="NAD(P)-binding Rossmann-fold domains"/>
    <property type="match status" value="1"/>
</dbReference>
<dbReference type="GO" id="GO:0005886">
    <property type="term" value="C:plasma membrane"/>
    <property type="evidence" value="ECO:0007669"/>
    <property type="project" value="InterPro"/>
</dbReference>
<evidence type="ECO:0000259" key="3">
    <source>
        <dbReference type="PROSITE" id="PS51201"/>
    </source>
</evidence>
<dbReference type="AlphaFoldDB" id="A0A327K232"/>
<keyword evidence="1" id="KW-0633">Potassium transport</keyword>
<gene>
    <name evidence="4" type="ORF">CH341_32240</name>
</gene>
<dbReference type="Gene3D" id="3.40.50.720">
    <property type="entry name" value="NAD(P)-binding Rossmann-like Domain"/>
    <property type="match status" value="1"/>
</dbReference>
<feature type="non-terminal residue" evidence="4">
    <location>
        <position position="43"/>
    </location>
</feature>
<dbReference type="RefSeq" id="WP_146604771.1">
    <property type="nucleotide sequence ID" value="NZ_NPEX01000809.1"/>
</dbReference>
<proteinExistence type="predicted"/>
<dbReference type="GO" id="GO:0015079">
    <property type="term" value="F:potassium ion transmembrane transporter activity"/>
    <property type="evidence" value="ECO:0007669"/>
    <property type="project" value="InterPro"/>
</dbReference>
<keyword evidence="5" id="KW-1185">Reference proteome</keyword>
<organism evidence="4 5">
    <name type="scientific">Rhodoplanes roseus</name>
    <dbReference type="NCBI Taxonomy" id="29409"/>
    <lineage>
        <taxon>Bacteria</taxon>
        <taxon>Pseudomonadati</taxon>
        <taxon>Pseudomonadota</taxon>
        <taxon>Alphaproteobacteria</taxon>
        <taxon>Hyphomicrobiales</taxon>
        <taxon>Nitrobacteraceae</taxon>
        <taxon>Rhodoplanes</taxon>
    </lineage>
</organism>
<evidence type="ECO:0000313" key="4">
    <source>
        <dbReference type="EMBL" id="RAI32331.1"/>
    </source>
</evidence>
<evidence type="ECO:0000313" key="5">
    <source>
        <dbReference type="Proteomes" id="UP000249130"/>
    </source>
</evidence>
<protein>
    <recommendedName>
        <fullName evidence="3">RCK N-terminal domain-containing protein</fullName>
    </recommendedName>
</protein>
<sequence>MRVIICGAGQVGYGIAEKLATENNDVTVIDRSPHLVNAIRDTL</sequence>